<gene>
    <name evidence="2" type="ORF">PH362_24780</name>
</gene>
<accession>A0AAW6BNJ6</accession>
<protein>
    <submittedName>
        <fullName evidence="2">DUF4942 domain-containing protein</fullName>
    </submittedName>
</protein>
<feature type="domain" description="DUF4942" evidence="1">
    <location>
        <begin position="84"/>
        <end position="269"/>
    </location>
</feature>
<dbReference type="EMBL" id="JAQMFO010000071">
    <property type="protein sequence ID" value="MDB6375013.1"/>
    <property type="molecule type" value="Genomic_DNA"/>
</dbReference>
<reference evidence="2" key="1">
    <citation type="submission" date="2023-01" db="EMBL/GenBank/DDBJ databases">
        <title>Genome sequencing of Photorhabdus bodei 09-20.</title>
        <authorList>
            <person name="Kalindamar S."/>
            <person name="Kumru S."/>
        </authorList>
    </citation>
    <scope>NUCLEOTIDE SEQUENCE</scope>
    <source>
        <strain evidence="2">09-20</strain>
    </source>
</reference>
<dbReference type="AlphaFoldDB" id="A0AAW6BNJ6"/>
<name>A0AAW6BNJ6_9GAMM</name>
<evidence type="ECO:0000313" key="3">
    <source>
        <dbReference type="Proteomes" id="UP001212996"/>
    </source>
</evidence>
<dbReference type="InterPro" id="IPR031339">
    <property type="entry name" value="DUF4942"/>
</dbReference>
<evidence type="ECO:0000259" key="1">
    <source>
        <dbReference type="Pfam" id="PF13708"/>
    </source>
</evidence>
<comment type="caution">
    <text evidence="2">The sequence shown here is derived from an EMBL/GenBank/DDBJ whole genome shotgun (WGS) entry which is preliminary data.</text>
</comment>
<organism evidence="2 3">
    <name type="scientific">Photorhabdus bodei</name>
    <dbReference type="NCBI Taxonomy" id="2029681"/>
    <lineage>
        <taxon>Bacteria</taxon>
        <taxon>Pseudomonadati</taxon>
        <taxon>Pseudomonadota</taxon>
        <taxon>Gammaproteobacteria</taxon>
        <taxon>Enterobacterales</taxon>
        <taxon>Morganellaceae</taxon>
        <taxon>Photorhabdus</taxon>
    </lineage>
</organism>
<proteinExistence type="predicted"/>
<sequence length="275" mass="32200">MKNFIKFSSEKVDYKGGIIPPVSIGKIISYREDILRLISQAIDILDQSQSLSLEIGGGRLSDWEIIRYRGSKENLLDGIKKLNDRSIWLSLMSESGMFNLMDAQTRKCWERDLYKGDFPEITRENIESSFEQLNREKNEIFERGVINIFKRLSWDSETDVPCKFGKKIIIDYLVDYHNFRGFGMTSSGYDKLDDLERILNILDGVNVKDHRNSIGTLFYEHIINSKESTEYKGDYFSIRYFKKGTSHILFNRLDLLEKLNDIIARHYPDVLHKRV</sequence>
<dbReference type="Pfam" id="PF13708">
    <property type="entry name" value="DUF4942"/>
    <property type="match status" value="1"/>
</dbReference>
<evidence type="ECO:0000313" key="2">
    <source>
        <dbReference type="EMBL" id="MDB6375013.1"/>
    </source>
</evidence>
<dbReference type="RefSeq" id="WP_271868013.1">
    <property type="nucleotide sequence ID" value="NZ_JAQMFO010000071.1"/>
</dbReference>
<dbReference type="Proteomes" id="UP001212996">
    <property type="component" value="Unassembled WGS sequence"/>
</dbReference>